<name>A0AAW2Z0N8_9EUKA</name>
<dbReference type="EMBL" id="JAOPGA020000922">
    <property type="protein sequence ID" value="KAL0482990.1"/>
    <property type="molecule type" value="Genomic_DNA"/>
</dbReference>
<proteinExistence type="predicted"/>
<gene>
    <name evidence="1" type="ORF">AKO1_014885</name>
</gene>
<dbReference type="Proteomes" id="UP001431209">
    <property type="component" value="Unassembled WGS sequence"/>
</dbReference>
<accession>A0AAW2Z0N8</accession>
<evidence type="ECO:0000313" key="2">
    <source>
        <dbReference type="Proteomes" id="UP001431209"/>
    </source>
</evidence>
<keyword evidence="2" id="KW-1185">Reference proteome</keyword>
<comment type="caution">
    <text evidence="1">The sequence shown here is derived from an EMBL/GenBank/DDBJ whole genome shotgun (WGS) entry which is preliminary data.</text>
</comment>
<sequence length="230" mass="26876">MATQYRFIECTGQSQDVVPRKRAPPTTIDHLMDIDGPNEAQVEVIGYEMKEFTVNGVTYYCFTKEDLNTFVECKIKTYMSTLMGKLLLGIRDFLLVGGLTQRAYNNHFLGMIPQDFFNWWWDKIQTHETYSTMSRPCRDIDGRKTFDGVIVKNITPNVISAIFGVLPNWWRAYCYDTNGVIHYYFIHYLTFKYNTVTQGFYCDFNYTIFAPTAVTLNNNTSQIKWQPAFH</sequence>
<reference evidence="1 2" key="1">
    <citation type="submission" date="2024-03" db="EMBL/GenBank/DDBJ databases">
        <title>The Acrasis kona genome and developmental transcriptomes reveal deep origins of eukaryotic multicellular pathways.</title>
        <authorList>
            <person name="Sheikh S."/>
            <person name="Fu C.-J."/>
            <person name="Brown M.W."/>
            <person name="Baldauf S.L."/>
        </authorList>
    </citation>
    <scope>NUCLEOTIDE SEQUENCE [LARGE SCALE GENOMIC DNA]</scope>
    <source>
        <strain evidence="1 2">ATCC MYA-3509</strain>
    </source>
</reference>
<dbReference type="AlphaFoldDB" id="A0AAW2Z0N8"/>
<organism evidence="1 2">
    <name type="scientific">Acrasis kona</name>
    <dbReference type="NCBI Taxonomy" id="1008807"/>
    <lineage>
        <taxon>Eukaryota</taxon>
        <taxon>Discoba</taxon>
        <taxon>Heterolobosea</taxon>
        <taxon>Tetramitia</taxon>
        <taxon>Eutetramitia</taxon>
        <taxon>Acrasidae</taxon>
        <taxon>Acrasis</taxon>
    </lineage>
</organism>
<evidence type="ECO:0000313" key="1">
    <source>
        <dbReference type="EMBL" id="KAL0482990.1"/>
    </source>
</evidence>
<protein>
    <submittedName>
        <fullName evidence="1">Uncharacterized protein</fullName>
    </submittedName>
</protein>